<keyword evidence="3" id="KW-0964">Secreted</keyword>
<evidence type="ECO:0008006" key="11">
    <source>
        <dbReference type="Google" id="ProtNLM"/>
    </source>
</evidence>
<protein>
    <recommendedName>
        <fullName evidence="11">Rapid alkalinization factor</fullName>
    </recommendedName>
</protein>
<reference evidence="9" key="1">
    <citation type="submission" date="2022-12" db="EMBL/GenBank/DDBJ databases">
        <title>Draft genome assemblies for two species of Escallonia (Escalloniales).</title>
        <authorList>
            <person name="Chanderbali A."/>
            <person name="Dervinis C."/>
            <person name="Anghel I."/>
            <person name="Soltis D."/>
            <person name="Soltis P."/>
            <person name="Zapata F."/>
        </authorList>
    </citation>
    <scope>NUCLEOTIDE SEQUENCE</scope>
    <source>
        <strain evidence="9">UCBG92.1500</strain>
        <tissue evidence="9">Leaf</tissue>
    </source>
</reference>
<accession>A0AA88UNQ2</accession>
<proteinExistence type="inferred from homology"/>
<dbReference type="GO" id="GO:0019722">
    <property type="term" value="P:calcium-mediated signaling"/>
    <property type="evidence" value="ECO:0007669"/>
    <property type="project" value="TreeGrafter"/>
</dbReference>
<dbReference type="GO" id="GO:0005576">
    <property type="term" value="C:extracellular region"/>
    <property type="evidence" value="ECO:0007669"/>
    <property type="project" value="UniProtKB-SubCell"/>
</dbReference>
<gene>
    <name evidence="9" type="ORF">RJ640_027526</name>
</gene>
<name>A0AA88UNQ2_9ASTE</name>
<evidence type="ECO:0000256" key="1">
    <source>
        <dbReference type="ARBA" id="ARBA00004613"/>
    </source>
</evidence>
<feature type="signal peptide" evidence="8">
    <location>
        <begin position="1"/>
        <end position="20"/>
    </location>
</feature>
<evidence type="ECO:0000256" key="3">
    <source>
        <dbReference type="ARBA" id="ARBA00022525"/>
    </source>
</evidence>
<evidence type="ECO:0000256" key="2">
    <source>
        <dbReference type="ARBA" id="ARBA00009178"/>
    </source>
</evidence>
<keyword evidence="10" id="KW-1185">Reference proteome</keyword>
<evidence type="ECO:0000256" key="6">
    <source>
        <dbReference type="ARBA" id="ARBA00023157"/>
    </source>
</evidence>
<dbReference type="Proteomes" id="UP001187471">
    <property type="component" value="Unassembled WGS sequence"/>
</dbReference>
<keyword evidence="6" id="KW-1015">Disulfide bond</keyword>
<keyword evidence="4" id="KW-0372">Hormone</keyword>
<dbReference type="Pfam" id="PF05498">
    <property type="entry name" value="RALF"/>
    <property type="match status" value="1"/>
</dbReference>
<comment type="similarity">
    <text evidence="2">Belongs to the plant rapid alkalinization factor (RALF) family.</text>
</comment>
<organism evidence="9 10">
    <name type="scientific">Escallonia rubra</name>
    <dbReference type="NCBI Taxonomy" id="112253"/>
    <lineage>
        <taxon>Eukaryota</taxon>
        <taxon>Viridiplantae</taxon>
        <taxon>Streptophyta</taxon>
        <taxon>Embryophyta</taxon>
        <taxon>Tracheophyta</taxon>
        <taxon>Spermatophyta</taxon>
        <taxon>Magnoliopsida</taxon>
        <taxon>eudicotyledons</taxon>
        <taxon>Gunneridae</taxon>
        <taxon>Pentapetalae</taxon>
        <taxon>asterids</taxon>
        <taxon>campanulids</taxon>
        <taxon>Escalloniales</taxon>
        <taxon>Escalloniaceae</taxon>
        <taxon>Escallonia</taxon>
    </lineage>
</organism>
<dbReference type="PANTHER" id="PTHR33136:SF36">
    <property type="entry name" value="PROTEIN RALF-LIKE 31"/>
    <property type="match status" value="1"/>
</dbReference>
<comment type="subcellular location">
    <subcellularLocation>
        <location evidence="1">Secreted</location>
    </subcellularLocation>
</comment>
<dbReference type="GO" id="GO:0005179">
    <property type="term" value="F:hormone activity"/>
    <property type="evidence" value="ECO:0007669"/>
    <property type="project" value="UniProtKB-KW"/>
</dbReference>
<evidence type="ECO:0000313" key="10">
    <source>
        <dbReference type="Proteomes" id="UP001187471"/>
    </source>
</evidence>
<comment type="caution">
    <text evidence="9">The sequence shown here is derived from an EMBL/GenBank/DDBJ whole genome shotgun (WGS) entry which is preliminary data.</text>
</comment>
<dbReference type="InterPro" id="IPR008801">
    <property type="entry name" value="RALF"/>
</dbReference>
<evidence type="ECO:0000256" key="4">
    <source>
        <dbReference type="ARBA" id="ARBA00022702"/>
    </source>
</evidence>
<feature type="region of interest" description="Disordered" evidence="7">
    <location>
        <begin position="116"/>
        <end position="144"/>
    </location>
</feature>
<keyword evidence="5 8" id="KW-0732">Signal</keyword>
<evidence type="ECO:0000313" key="9">
    <source>
        <dbReference type="EMBL" id="KAK2987883.1"/>
    </source>
</evidence>
<dbReference type="AlphaFoldDB" id="A0AA88UNQ2"/>
<dbReference type="PANTHER" id="PTHR33136">
    <property type="entry name" value="RAPID ALKALINIZATION FACTOR-LIKE"/>
    <property type="match status" value="1"/>
</dbReference>
<dbReference type="GO" id="GO:0009506">
    <property type="term" value="C:plasmodesma"/>
    <property type="evidence" value="ECO:0007669"/>
    <property type="project" value="TreeGrafter"/>
</dbReference>
<evidence type="ECO:0000256" key="8">
    <source>
        <dbReference type="SAM" id="SignalP"/>
    </source>
</evidence>
<sequence>MNILFLSLLFLHTHIKICNGFSFFDLNSPGTYELDLMAKRVCAGKIGECAAMAEAEEMDSESNRRALLMTRKYISYETLKRDIVPCGTPGASYYNCKPSGQANPYNRGCEVITREHQKDEESALPQQDEAEYEEERTMKVVALE</sequence>
<evidence type="ECO:0000256" key="5">
    <source>
        <dbReference type="ARBA" id="ARBA00022729"/>
    </source>
</evidence>
<dbReference type="EMBL" id="JAVXUO010000930">
    <property type="protein sequence ID" value="KAK2987883.1"/>
    <property type="molecule type" value="Genomic_DNA"/>
</dbReference>
<feature type="chain" id="PRO_5041639460" description="Rapid alkalinization factor" evidence="8">
    <location>
        <begin position="21"/>
        <end position="144"/>
    </location>
</feature>
<evidence type="ECO:0000256" key="7">
    <source>
        <dbReference type="SAM" id="MobiDB-lite"/>
    </source>
</evidence>